<dbReference type="RefSeq" id="WP_057890985.1">
    <property type="nucleotide sequence ID" value="NZ_AZFV01000002.1"/>
</dbReference>
<organism evidence="1 2">
    <name type="scientific">Companilactobacillus nantensis DSM 16982</name>
    <dbReference type="NCBI Taxonomy" id="1423774"/>
    <lineage>
        <taxon>Bacteria</taxon>
        <taxon>Bacillati</taxon>
        <taxon>Bacillota</taxon>
        <taxon>Bacilli</taxon>
        <taxon>Lactobacillales</taxon>
        <taxon>Lactobacillaceae</taxon>
        <taxon>Companilactobacillus</taxon>
    </lineage>
</organism>
<comment type="caution">
    <text evidence="1">The sequence shown here is derived from an EMBL/GenBank/DDBJ whole genome shotgun (WGS) entry which is preliminary data.</text>
</comment>
<dbReference type="PATRIC" id="fig|1423774.3.peg.1053"/>
<dbReference type="AlphaFoldDB" id="A0A0R1WKV9"/>
<protein>
    <submittedName>
        <fullName evidence="1">Uncharacterized protein</fullName>
    </submittedName>
</protein>
<dbReference type="STRING" id="1423774.FD31_GL001010"/>
<dbReference type="EMBL" id="AZFV01000002">
    <property type="protein sequence ID" value="KRM18462.1"/>
    <property type="molecule type" value="Genomic_DNA"/>
</dbReference>
<sequence length="134" mass="15131">MELHKAVDLDFYNTDYGGTIELDKDFIDKNLKQAADLINQFCNFYFDYHSIDDLPLEQDKTNVKKALCAQLEHLFELGGNTELTGQNAPTGVQVGNFQMSGMKSNSTGMRAVRSEKALQYLRPTGLLYRGVGQW</sequence>
<dbReference type="Proteomes" id="UP000051302">
    <property type="component" value="Unassembled WGS sequence"/>
</dbReference>
<name>A0A0R1WKV9_9LACO</name>
<accession>A0A0R1WKV9</accession>
<keyword evidence="2" id="KW-1185">Reference proteome</keyword>
<proteinExistence type="predicted"/>
<reference evidence="1 2" key="1">
    <citation type="journal article" date="2015" name="Genome Announc.">
        <title>Expanding the biotechnology potential of lactobacilli through comparative genomics of 213 strains and associated genera.</title>
        <authorList>
            <person name="Sun Z."/>
            <person name="Harris H.M."/>
            <person name="McCann A."/>
            <person name="Guo C."/>
            <person name="Argimon S."/>
            <person name="Zhang W."/>
            <person name="Yang X."/>
            <person name="Jeffery I.B."/>
            <person name="Cooney J.C."/>
            <person name="Kagawa T.F."/>
            <person name="Liu W."/>
            <person name="Song Y."/>
            <person name="Salvetti E."/>
            <person name="Wrobel A."/>
            <person name="Rasinkangas P."/>
            <person name="Parkhill J."/>
            <person name="Rea M.C."/>
            <person name="O'Sullivan O."/>
            <person name="Ritari J."/>
            <person name="Douillard F.P."/>
            <person name="Paul Ross R."/>
            <person name="Yang R."/>
            <person name="Briner A.E."/>
            <person name="Felis G.E."/>
            <person name="de Vos W.M."/>
            <person name="Barrangou R."/>
            <person name="Klaenhammer T.R."/>
            <person name="Caufield P.W."/>
            <person name="Cui Y."/>
            <person name="Zhang H."/>
            <person name="O'Toole P.W."/>
        </authorList>
    </citation>
    <scope>NUCLEOTIDE SEQUENCE [LARGE SCALE GENOMIC DNA]</scope>
    <source>
        <strain evidence="1 2">DSM 16982</strain>
    </source>
</reference>
<evidence type="ECO:0000313" key="2">
    <source>
        <dbReference type="Proteomes" id="UP000051302"/>
    </source>
</evidence>
<gene>
    <name evidence="1" type="ORF">FD31_GL001010</name>
</gene>
<evidence type="ECO:0000313" key="1">
    <source>
        <dbReference type="EMBL" id="KRM18462.1"/>
    </source>
</evidence>